<comment type="caution">
    <text evidence="1">The sequence shown here is derived from an EMBL/GenBank/DDBJ whole genome shotgun (WGS) entry which is preliminary data.</text>
</comment>
<dbReference type="RefSeq" id="WP_007554610.1">
    <property type="nucleotide sequence ID" value="NZ_AENT01000016.1"/>
</dbReference>
<dbReference type="Pfam" id="PF13552">
    <property type="entry name" value="DUF4127"/>
    <property type="match status" value="1"/>
</dbReference>
<evidence type="ECO:0000313" key="2">
    <source>
        <dbReference type="Proteomes" id="UP000004594"/>
    </source>
</evidence>
<accession>E4L8T5</accession>
<gene>
    <name evidence="1" type="ORF">HMPREF9220_1005</name>
</gene>
<name>E4L8T5_9FIRM</name>
<organism evidence="1 2">
    <name type="scientific">Dialister micraerophilus UPII 345-E</name>
    <dbReference type="NCBI Taxonomy" id="910314"/>
    <lineage>
        <taxon>Bacteria</taxon>
        <taxon>Bacillati</taxon>
        <taxon>Bacillota</taxon>
        <taxon>Negativicutes</taxon>
        <taxon>Veillonellales</taxon>
        <taxon>Veillonellaceae</taxon>
        <taxon>Dialister</taxon>
    </lineage>
</organism>
<reference evidence="1 2" key="1">
    <citation type="submission" date="2010-11" db="EMBL/GenBank/DDBJ databases">
        <authorList>
            <person name="Durkin A.S."/>
            <person name="Madupu R."/>
            <person name="Torralba M."/>
            <person name="Gillis M."/>
            <person name="Methe B."/>
            <person name="Sutton G."/>
            <person name="Nelson K.E."/>
        </authorList>
    </citation>
    <scope>NUCLEOTIDE SEQUENCE [LARGE SCALE GENOMIC DNA]</scope>
    <source>
        <strain evidence="1 2">UPII 345-E</strain>
    </source>
</reference>
<dbReference type="eggNOG" id="ENOG502Z7Q0">
    <property type="taxonomic scope" value="Bacteria"/>
</dbReference>
<sequence length="511" mass="58097">MKLSKIIFGFFLTFTISIGFNSYAEKILLIPQDDRPVSLAYTVSTAEKAGYTIITPPTSYLSGRNRKGSPDKIWNWLKNNISSADACVLSTDTLIYGGLVDSRKHNDSMQELYLRADRINELHNEYPNIPIYAFGTIMRTPYASDNDVEPYYYGNYGNKIYNLSILQDKVDSGTATKTEISNLLSLKLSIPSEYIQDWFKRRQKNDSINRIMINNAKKGIFAYYCLGYDDNSKNSQTTLEARYLKNEFANLSPKVYGSFPGADQLALLLIAKYHVDLHKLNPTFAVIYPLGRGEETIPRYENQSIGKTVSDHIIAIGGNIVSNKKPDFVLAVNTPLESTVESSETINFGMNKSSTDNFVDKIKFIRSKNIPVSIADVYFSNGSDNTLMNSLMKNNLLYDISAYNGWNTASNTLGYSIAQAVLSQYMSKKEHDNMLTEQYIDNWAYQANVRKKISLILKNSKNKNFITDDIEKEMSNELQDFANKKLKLNNKIIKTKFPWKRLFEIEVQVSN</sequence>
<dbReference type="OrthoDB" id="9789552at2"/>
<protein>
    <recommendedName>
        <fullName evidence="3">DUF4127 family protein</fullName>
    </recommendedName>
</protein>
<dbReference type="EMBL" id="AENT01000016">
    <property type="protein sequence ID" value="EFR42847.1"/>
    <property type="molecule type" value="Genomic_DNA"/>
</dbReference>
<dbReference type="InterPro" id="IPR025394">
    <property type="entry name" value="DUF4127"/>
</dbReference>
<evidence type="ECO:0000313" key="1">
    <source>
        <dbReference type="EMBL" id="EFR42847.1"/>
    </source>
</evidence>
<evidence type="ECO:0008006" key="3">
    <source>
        <dbReference type="Google" id="ProtNLM"/>
    </source>
</evidence>
<dbReference type="AlphaFoldDB" id="E4L8T5"/>
<dbReference type="Proteomes" id="UP000004594">
    <property type="component" value="Unassembled WGS sequence"/>
</dbReference>
<proteinExistence type="predicted"/>